<dbReference type="EMBL" id="CP037920">
    <property type="protein sequence ID" value="QDT95240.1"/>
    <property type="molecule type" value="Genomic_DNA"/>
</dbReference>
<name>A0A517VQM4_9PLAN</name>
<accession>A0A517VQM4</accession>
<evidence type="ECO:0000259" key="1">
    <source>
        <dbReference type="Pfam" id="PF01844"/>
    </source>
</evidence>
<dbReference type="GO" id="GO:0003676">
    <property type="term" value="F:nucleic acid binding"/>
    <property type="evidence" value="ECO:0007669"/>
    <property type="project" value="InterPro"/>
</dbReference>
<feature type="domain" description="HNH" evidence="1">
    <location>
        <begin position="42"/>
        <end position="95"/>
    </location>
</feature>
<evidence type="ECO:0000313" key="2">
    <source>
        <dbReference type="EMBL" id="QDT95240.1"/>
    </source>
</evidence>
<gene>
    <name evidence="2" type="ORF">V144x_06810</name>
</gene>
<dbReference type="InterPro" id="IPR002711">
    <property type="entry name" value="HNH"/>
</dbReference>
<dbReference type="RefSeq" id="WP_144981337.1">
    <property type="nucleotide sequence ID" value="NZ_CP037920.1"/>
</dbReference>
<dbReference type="GO" id="GO:0004519">
    <property type="term" value="F:endonuclease activity"/>
    <property type="evidence" value="ECO:0007669"/>
    <property type="project" value="InterPro"/>
</dbReference>
<dbReference type="InterPro" id="IPR003615">
    <property type="entry name" value="HNH_nuc"/>
</dbReference>
<evidence type="ECO:0000313" key="3">
    <source>
        <dbReference type="Proteomes" id="UP000318704"/>
    </source>
</evidence>
<dbReference type="Proteomes" id="UP000318704">
    <property type="component" value="Chromosome"/>
</dbReference>
<organism evidence="2 3">
    <name type="scientific">Gimesia aquarii</name>
    <dbReference type="NCBI Taxonomy" id="2527964"/>
    <lineage>
        <taxon>Bacteria</taxon>
        <taxon>Pseudomonadati</taxon>
        <taxon>Planctomycetota</taxon>
        <taxon>Planctomycetia</taxon>
        <taxon>Planctomycetales</taxon>
        <taxon>Planctomycetaceae</taxon>
        <taxon>Gimesia</taxon>
    </lineage>
</organism>
<reference evidence="2 3" key="1">
    <citation type="submission" date="2019-03" db="EMBL/GenBank/DDBJ databases">
        <title>Deep-cultivation of Planctomycetes and their phenomic and genomic characterization uncovers novel biology.</title>
        <authorList>
            <person name="Wiegand S."/>
            <person name="Jogler M."/>
            <person name="Boedeker C."/>
            <person name="Pinto D."/>
            <person name="Vollmers J."/>
            <person name="Rivas-Marin E."/>
            <person name="Kohn T."/>
            <person name="Peeters S.H."/>
            <person name="Heuer A."/>
            <person name="Rast P."/>
            <person name="Oberbeckmann S."/>
            <person name="Bunk B."/>
            <person name="Jeske O."/>
            <person name="Meyerdierks A."/>
            <person name="Storesund J.E."/>
            <person name="Kallscheuer N."/>
            <person name="Luecker S."/>
            <person name="Lage O.M."/>
            <person name="Pohl T."/>
            <person name="Merkel B.J."/>
            <person name="Hornburger P."/>
            <person name="Mueller R.-W."/>
            <person name="Bruemmer F."/>
            <person name="Labrenz M."/>
            <person name="Spormann A.M."/>
            <person name="Op den Camp H."/>
            <person name="Overmann J."/>
            <person name="Amann R."/>
            <person name="Jetten M.S.M."/>
            <person name="Mascher T."/>
            <person name="Medema M.H."/>
            <person name="Devos D.P."/>
            <person name="Kaster A.-K."/>
            <person name="Ovreas L."/>
            <person name="Rohde M."/>
            <person name="Galperin M.Y."/>
            <person name="Jogler C."/>
        </authorList>
    </citation>
    <scope>NUCLEOTIDE SEQUENCE [LARGE SCALE GENOMIC DNA]</scope>
    <source>
        <strain evidence="2 3">V144</strain>
    </source>
</reference>
<dbReference type="KEGG" id="gaw:V144x_06810"/>
<dbReference type="Pfam" id="PF01844">
    <property type="entry name" value="HNH"/>
    <property type="match status" value="1"/>
</dbReference>
<proteinExistence type="predicted"/>
<dbReference type="CDD" id="cd00085">
    <property type="entry name" value="HNHc"/>
    <property type="match status" value="1"/>
</dbReference>
<sequence length="147" mass="17089">MNNLPFDSYPNNGRNLLGKKSTENCRHGYGLKLQKLTGISNCGYCGISLTINYEQWLLMQVDHVLPTNMGNRLRISSEWLDDYSNCLLACSACNTFDPLFDEKSITESPSSLQGFYDLRDRVYLIRKRKILKCQKVEREFYDSKPWE</sequence>
<dbReference type="GO" id="GO:0008270">
    <property type="term" value="F:zinc ion binding"/>
    <property type="evidence" value="ECO:0007669"/>
    <property type="project" value="InterPro"/>
</dbReference>
<dbReference type="AlphaFoldDB" id="A0A517VQM4"/>
<protein>
    <recommendedName>
        <fullName evidence="1">HNH domain-containing protein</fullName>
    </recommendedName>
</protein>
<dbReference type="Gene3D" id="1.10.30.50">
    <property type="match status" value="1"/>
</dbReference>